<dbReference type="SMART" id="SM00353">
    <property type="entry name" value="HLH"/>
    <property type="match status" value="1"/>
</dbReference>
<dbReference type="GO" id="GO:0032502">
    <property type="term" value="P:developmental process"/>
    <property type="evidence" value="ECO:0007669"/>
    <property type="project" value="TreeGrafter"/>
</dbReference>
<dbReference type="SUPFAM" id="SSF47459">
    <property type="entry name" value="HLH, helix-loop-helix DNA-binding domain"/>
    <property type="match status" value="1"/>
</dbReference>
<organism evidence="3 4">
    <name type="scientific">Petromyzon marinus</name>
    <name type="common">Sea lamprey</name>
    <dbReference type="NCBI Taxonomy" id="7757"/>
    <lineage>
        <taxon>Eukaryota</taxon>
        <taxon>Metazoa</taxon>
        <taxon>Chordata</taxon>
        <taxon>Craniata</taxon>
        <taxon>Vertebrata</taxon>
        <taxon>Cyclostomata</taxon>
        <taxon>Hyperoartia</taxon>
        <taxon>Petromyzontiformes</taxon>
        <taxon>Petromyzontidae</taxon>
        <taxon>Petromyzon</taxon>
    </lineage>
</organism>
<dbReference type="CTD" id="727857"/>
<feature type="region of interest" description="Disordered" evidence="1">
    <location>
        <begin position="177"/>
        <end position="265"/>
    </location>
</feature>
<feature type="compositionally biased region" description="Low complexity" evidence="1">
    <location>
        <begin position="177"/>
        <end position="193"/>
    </location>
</feature>
<feature type="compositionally biased region" description="Low complexity" evidence="1">
    <location>
        <begin position="52"/>
        <end position="79"/>
    </location>
</feature>
<reference evidence="4" key="1">
    <citation type="submission" date="2025-08" db="UniProtKB">
        <authorList>
            <consortium name="RefSeq"/>
        </authorList>
    </citation>
    <scope>IDENTIFICATION</scope>
    <source>
        <tissue evidence="4">Sperm</tissue>
    </source>
</reference>
<dbReference type="Gene3D" id="4.10.280.10">
    <property type="entry name" value="Helix-loop-helix DNA-binding domain"/>
    <property type="match status" value="1"/>
</dbReference>
<feature type="compositionally biased region" description="Gly residues" evidence="1">
    <location>
        <begin position="256"/>
        <end position="265"/>
    </location>
</feature>
<dbReference type="AlphaFoldDB" id="A0AAJ7WMM2"/>
<dbReference type="PANTHER" id="PTHR23349">
    <property type="entry name" value="BASIC HELIX-LOOP-HELIX TRANSCRIPTION FACTOR, TWIST"/>
    <property type="match status" value="1"/>
</dbReference>
<dbReference type="PANTHER" id="PTHR23349:SF10">
    <property type="entry name" value="CLASS A BASIC HELIX-LOOP-HELIX PROTEIN 9"/>
    <property type="match status" value="1"/>
</dbReference>
<dbReference type="GO" id="GO:0000981">
    <property type="term" value="F:DNA-binding transcription factor activity, RNA polymerase II-specific"/>
    <property type="evidence" value="ECO:0007669"/>
    <property type="project" value="TreeGrafter"/>
</dbReference>
<dbReference type="KEGG" id="pmrn:116939290"/>
<dbReference type="Pfam" id="PF00010">
    <property type="entry name" value="HLH"/>
    <property type="match status" value="1"/>
</dbReference>
<protein>
    <submittedName>
        <fullName evidence="4">Class A basic helix-loop-helix protein 9</fullName>
    </submittedName>
</protein>
<dbReference type="InterPro" id="IPR036638">
    <property type="entry name" value="HLH_DNA-bd_sf"/>
</dbReference>
<keyword evidence="3" id="KW-1185">Reference proteome</keyword>
<evidence type="ECO:0000313" key="4">
    <source>
        <dbReference type="RefSeq" id="XP_032803389.1"/>
    </source>
</evidence>
<name>A0AAJ7WMM2_PETMA</name>
<dbReference type="RefSeq" id="XP_032803389.1">
    <property type="nucleotide sequence ID" value="XM_032947498.1"/>
</dbReference>
<evidence type="ECO:0000313" key="3">
    <source>
        <dbReference type="Proteomes" id="UP001318040"/>
    </source>
</evidence>
<dbReference type="Proteomes" id="UP001318040">
    <property type="component" value="Chromosome 5"/>
</dbReference>
<feature type="domain" description="BHLH" evidence="2">
    <location>
        <begin position="97"/>
        <end position="149"/>
    </location>
</feature>
<sequence>MRTMACGRPNWNLRQQFKDGHTGASSPDQQQQQQQPVAPATEDIACNHTHASSSSSSNTSPITSSSLSTSSSSSSSSTTACSRAPGTSVGRRSRSKARRKAANVRERKRVSDYNHAFNALRVSLHHDLASKRLSKIATLRRAIHRIASLSTLLRSLAQEAVPAPAATSVPASSSSSAAAVSARPSSPVPVHAVRTPPVRRHEPPIAPRDTAPRRDHHHQQQQQQNYEQPHRRCRASGDLQQFRAPPQGEQQPPQRGLGGDARLGGFGGWQARCMEC</sequence>
<dbReference type="GO" id="GO:0046983">
    <property type="term" value="F:protein dimerization activity"/>
    <property type="evidence" value="ECO:0007669"/>
    <property type="project" value="InterPro"/>
</dbReference>
<feature type="compositionally biased region" description="Basic residues" evidence="1">
    <location>
        <begin position="91"/>
        <end position="102"/>
    </location>
</feature>
<accession>A0AAJ7WMM2</accession>
<feature type="region of interest" description="Disordered" evidence="1">
    <location>
        <begin position="1"/>
        <end position="108"/>
    </location>
</feature>
<evidence type="ECO:0000259" key="2">
    <source>
        <dbReference type="PROSITE" id="PS50888"/>
    </source>
</evidence>
<proteinExistence type="predicted"/>
<dbReference type="PROSITE" id="PS50888">
    <property type="entry name" value="BHLH"/>
    <property type="match status" value="1"/>
</dbReference>
<feature type="compositionally biased region" description="Low complexity" evidence="1">
    <location>
        <begin position="245"/>
        <end position="255"/>
    </location>
</feature>
<evidence type="ECO:0000256" key="1">
    <source>
        <dbReference type="SAM" id="MobiDB-lite"/>
    </source>
</evidence>
<dbReference type="InterPro" id="IPR050283">
    <property type="entry name" value="E-box_TF_Regulators"/>
</dbReference>
<dbReference type="GO" id="GO:0000977">
    <property type="term" value="F:RNA polymerase II transcription regulatory region sequence-specific DNA binding"/>
    <property type="evidence" value="ECO:0007669"/>
    <property type="project" value="TreeGrafter"/>
</dbReference>
<dbReference type="InterPro" id="IPR011598">
    <property type="entry name" value="bHLH_dom"/>
</dbReference>
<gene>
    <name evidence="4" type="primary">BHLHA9</name>
</gene>